<name>A0A067TIA1_GALM3</name>
<protein>
    <submittedName>
        <fullName evidence="1">Uncharacterized protein</fullName>
    </submittedName>
</protein>
<evidence type="ECO:0000313" key="1">
    <source>
        <dbReference type="EMBL" id="KDR79639.1"/>
    </source>
</evidence>
<organism evidence="1 2">
    <name type="scientific">Galerina marginata (strain CBS 339.88)</name>
    <dbReference type="NCBI Taxonomy" id="685588"/>
    <lineage>
        <taxon>Eukaryota</taxon>
        <taxon>Fungi</taxon>
        <taxon>Dikarya</taxon>
        <taxon>Basidiomycota</taxon>
        <taxon>Agaricomycotina</taxon>
        <taxon>Agaricomycetes</taxon>
        <taxon>Agaricomycetidae</taxon>
        <taxon>Agaricales</taxon>
        <taxon>Agaricineae</taxon>
        <taxon>Strophariaceae</taxon>
        <taxon>Galerina</taxon>
    </lineage>
</organism>
<accession>A0A067TIA1</accession>
<dbReference type="Proteomes" id="UP000027222">
    <property type="component" value="Unassembled WGS sequence"/>
</dbReference>
<dbReference type="HOGENOM" id="CLU_1722515_0_0_1"/>
<gene>
    <name evidence="1" type="ORF">GALMADRAFT_1246276</name>
</gene>
<evidence type="ECO:0000313" key="2">
    <source>
        <dbReference type="Proteomes" id="UP000027222"/>
    </source>
</evidence>
<dbReference type="AlphaFoldDB" id="A0A067TIA1"/>
<sequence>MGANVHKGRLRLVPRHRSSTSTASVITIFHTYQDRTRRNDHIDSFGAGSPSFARLNTSGWSKVLLTNLAARIYVAKSKTDAISRTSASLLEDLFLGRISIAALVDVTTALRAEPRYVASLSTRTRLVLLEDSWLLVLFVPAQLYIGWKESWA</sequence>
<proteinExistence type="predicted"/>
<reference evidence="2" key="1">
    <citation type="journal article" date="2014" name="Proc. Natl. Acad. Sci. U.S.A.">
        <title>Extensive sampling of basidiomycete genomes demonstrates inadequacy of the white-rot/brown-rot paradigm for wood decay fungi.</title>
        <authorList>
            <person name="Riley R."/>
            <person name="Salamov A.A."/>
            <person name="Brown D.W."/>
            <person name="Nagy L.G."/>
            <person name="Floudas D."/>
            <person name="Held B.W."/>
            <person name="Levasseur A."/>
            <person name="Lombard V."/>
            <person name="Morin E."/>
            <person name="Otillar R."/>
            <person name="Lindquist E.A."/>
            <person name="Sun H."/>
            <person name="LaButti K.M."/>
            <person name="Schmutz J."/>
            <person name="Jabbour D."/>
            <person name="Luo H."/>
            <person name="Baker S.E."/>
            <person name="Pisabarro A.G."/>
            <person name="Walton J.D."/>
            <person name="Blanchette R.A."/>
            <person name="Henrissat B."/>
            <person name="Martin F."/>
            <person name="Cullen D."/>
            <person name="Hibbett D.S."/>
            <person name="Grigoriev I.V."/>
        </authorList>
    </citation>
    <scope>NUCLEOTIDE SEQUENCE [LARGE SCALE GENOMIC DNA]</scope>
    <source>
        <strain evidence="2">CBS 339.88</strain>
    </source>
</reference>
<dbReference type="EMBL" id="KL142373">
    <property type="protein sequence ID" value="KDR79639.1"/>
    <property type="molecule type" value="Genomic_DNA"/>
</dbReference>
<keyword evidence="2" id="KW-1185">Reference proteome</keyword>